<dbReference type="AlphaFoldDB" id="A0A5C3EL70"/>
<accession>A0A5C3EL70</accession>
<evidence type="ECO:0000256" key="1">
    <source>
        <dbReference type="SAM" id="MobiDB-lite"/>
    </source>
</evidence>
<protein>
    <submittedName>
        <fullName evidence="2">Uncharacterized protein</fullName>
    </submittedName>
</protein>
<name>A0A5C3EL70_9BASI</name>
<sequence>MFAAGRNPKQGRERGGAGKDASRAVGWDAVILGEKGRAKDSKGSRRVHCGKGDSRRGAGEEEEEEGTRGTQTCISARVNEYACTSRASIGELFGIGMIHWGMSREPGPKMASFLEKLSILSRAIPGALMIAKQTKVCSFPSAKKKNGV</sequence>
<dbReference type="Proteomes" id="UP000324022">
    <property type="component" value="Unassembled WGS sequence"/>
</dbReference>
<organism evidence="2 3">
    <name type="scientific">Ustilago trichophora</name>
    <dbReference type="NCBI Taxonomy" id="86804"/>
    <lineage>
        <taxon>Eukaryota</taxon>
        <taxon>Fungi</taxon>
        <taxon>Dikarya</taxon>
        <taxon>Basidiomycota</taxon>
        <taxon>Ustilaginomycotina</taxon>
        <taxon>Ustilaginomycetes</taxon>
        <taxon>Ustilaginales</taxon>
        <taxon>Ustilaginaceae</taxon>
        <taxon>Ustilago</taxon>
    </lineage>
</organism>
<dbReference type="EMBL" id="OOIN01000035">
    <property type="protein sequence ID" value="SPO30840.1"/>
    <property type="molecule type" value="Genomic_DNA"/>
</dbReference>
<evidence type="ECO:0000313" key="3">
    <source>
        <dbReference type="Proteomes" id="UP000324022"/>
    </source>
</evidence>
<feature type="region of interest" description="Disordered" evidence="1">
    <location>
        <begin position="36"/>
        <end position="71"/>
    </location>
</feature>
<feature type="compositionally biased region" description="Basic and acidic residues" evidence="1">
    <location>
        <begin position="10"/>
        <end position="22"/>
    </location>
</feature>
<feature type="region of interest" description="Disordered" evidence="1">
    <location>
        <begin position="1"/>
        <end position="22"/>
    </location>
</feature>
<gene>
    <name evidence="2" type="ORF">UTRI_10249</name>
</gene>
<keyword evidence="3" id="KW-1185">Reference proteome</keyword>
<feature type="compositionally biased region" description="Basic and acidic residues" evidence="1">
    <location>
        <begin position="50"/>
        <end position="59"/>
    </location>
</feature>
<proteinExistence type="predicted"/>
<reference evidence="2 3" key="1">
    <citation type="submission" date="2018-03" db="EMBL/GenBank/DDBJ databases">
        <authorList>
            <person name="Guldener U."/>
        </authorList>
    </citation>
    <scope>NUCLEOTIDE SEQUENCE [LARGE SCALE GENOMIC DNA]</scope>
    <source>
        <strain evidence="2 3">NBRC100155</strain>
    </source>
</reference>
<evidence type="ECO:0000313" key="2">
    <source>
        <dbReference type="EMBL" id="SPO30840.1"/>
    </source>
</evidence>